<evidence type="ECO:0000313" key="1">
    <source>
        <dbReference type="EMBL" id="RZB96687.1"/>
    </source>
</evidence>
<dbReference type="EMBL" id="QZWG01000008">
    <property type="protein sequence ID" value="RZB96687.1"/>
    <property type="molecule type" value="Genomic_DNA"/>
</dbReference>
<evidence type="ECO:0000313" key="2">
    <source>
        <dbReference type="Proteomes" id="UP000289340"/>
    </source>
</evidence>
<protein>
    <submittedName>
        <fullName evidence="1">Uncharacterized protein</fullName>
    </submittedName>
</protein>
<gene>
    <name evidence="1" type="ORF">D0Y65_020423</name>
</gene>
<proteinExistence type="predicted"/>
<keyword evidence="2" id="KW-1185">Reference proteome</keyword>
<reference evidence="1 2" key="1">
    <citation type="submission" date="2018-09" db="EMBL/GenBank/DDBJ databases">
        <title>A high-quality reference genome of wild soybean provides a powerful tool to mine soybean genomes.</title>
        <authorList>
            <person name="Xie M."/>
            <person name="Chung C.Y.L."/>
            <person name="Li M.-W."/>
            <person name="Wong F.-L."/>
            <person name="Chan T.-F."/>
            <person name="Lam H.-M."/>
        </authorList>
    </citation>
    <scope>NUCLEOTIDE SEQUENCE [LARGE SCALE GENOMIC DNA]</scope>
    <source>
        <strain evidence="2">cv. W05</strain>
        <tissue evidence="1">Hypocotyl of etiolated seedlings</tissue>
    </source>
</reference>
<organism evidence="1 2">
    <name type="scientific">Glycine soja</name>
    <name type="common">Wild soybean</name>
    <dbReference type="NCBI Taxonomy" id="3848"/>
    <lineage>
        <taxon>Eukaryota</taxon>
        <taxon>Viridiplantae</taxon>
        <taxon>Streptophyta</taxon>
        <taxon>Embryophyta</taxon>
        <taxon>Tracheophyta</taxon>
        <taxon>Spermatophyta</taxon>
        <taxon>Magnoliopsida</taxon>
        <taxon>eudicotyledons</taxon>
        <taxon>Gunneridae</taxon>
        <taxon>Pentapetalae</taxon>
        <taxon>rosids</taxon>
        <taxon>fabids</taxon>
        <taxon>Fabales</taxon>
        <taxon>Fabaceae</taxon>
        <taxon>Papilionoideae</taxon>
        <taxon>50 kb inversion clade</taxon>
        <taxon>NPAAA clade</taxon>
        <taxon>indigoferoid/millettioid clade</taxon>
        <taxon>Phaseoleae</taxon>
        <taxon>Glycine</taxon>
        <taxon>Glycine subgen. Soja</taxon>
    </lineage>
</organism>
<dbReference type="Proteomes" id="UP000289340">
    <property type="component" value="Chromosome 8"/>
</dbReference>
<dbReference type="AlphaFoldDB" id="A0A445JE30"/>
<comment type="caution">
    <text evidence="1">The sequence shown here is derived from an EMBL/GenBank/DDBJ whole genome shotgun (WGS) entry which is preliminary data.</text>
</comment>
<name>A0A445JE30_GLYSO</name>
<accession>A0A445JE30</accession>
<sequence length="68" mass="7750">MISHSLLQNPLLLTKPSCPSPSIVHPCIFWPRSALQFAFSSLFWPASVYTLQAVLSFPCPVQRTLWYE</sequence>